<proteinExistence type="predicted"/>
<reference evidence="2 3" key="1">
    <citation type="journal article" date="2021" name="J. Hered.">
        <title>A chromosome-level genome assembly of the parasitoid wasp, Cotesia glomerata (Hymenoptera: Braconidae).</title>
        <authorList>
            <person name="Pinto B.J."/>
            <person name="Weis J.J."/>
            <person name="Gamble T."/>
            <person name="Ode P.J."/>
            <person name="Paul R."/>
            <person name="Zaspel J.M."/>
        </authorList>
    </citation>
    <scope>NUCLEOTIDE SEQUENCE [LARGE SCALE GENOMIC DNA]</scope>
    <source>
        <strain evidence="2">CgM1</strain>
    </source>
</reference>
<feature type="signal peptide" evidence="1">
    <location>
        <begin position="1"/>
        <end position="19"/>
    </location>
</feature>
<gene>
    <name evidence="2" type="ORF">KQX54_019492</name>
</gene>
<dbReference type="EMBL" id="JAHXZJ010002982">
    <property type="protein sequence ID" value="KAH0535817.1"/>
    <property type="molecule type" value="Genomic_DNA"/>
</dbReference>
<dbReference type="Proteomes" id="UP000826195">
    <property type="component" value="Unassembled WGS sequence"/>
</dbReference>
<evidence type="ECO:0000313" key="3">
    <source>
        <dbReference type="Proteomes" id="UP000826195"/>
    </source>
</evidence>
<keyword evidence="3" id="KW-1185">Reference proteome</keyword>
<name>A0AAV7HZ22_COTGL</name>
<accession>A0AAV7HZ22</accession>
<evidence type="ECO:0000256" key="1">
    <source>
        <dbReference type="SAM" id="SignalP"/>
    </source>
</evidence>
<feature type="chain" id="PRO_5043552179" evidence="1">
    <location>
        <begin position="20"/>
        <end position="325"/>
    </location>
</feature>
<protein>
    <submittedName>
        <fullName evidence="2">Uncharacterized protein</fullName>
    </submittedName>
</protein>
<dbReference type="SUPFAM" id="SSF52058">
    <property type="entry name" value="L domain-like"/>
    <property type="match status" value="1"/>
</dbReference>
<comment type="caution">
    <text evidence="2">The sequence shown here is derived from an EMBL/GenBank/DDBJ whole genome shotgun (WGS) entry which is preliminary data.</text>
</comment>
<sequence>MKILSVFLSILTCSGLINSESISETCNHEHGELIKCQCNGNEELNLPSNINYENVSYLAITSCKFADLHFSSLPNAQIIRHILIQNISGSLKFEPFVISKKLDTFKLKNIQKIPIITHDTFTSISSIETLMIEDTRIDQFDEQFAHISIDNFILRNVSIKQMIGINFSGQGKTLKIIDTIIRNVAGDLNFAYFESIEIINSTFEFEKPGDIPIEGLNAQIINCVFLNVSVNLVVNENIKLKDNCADGKSSMRLSSKYVYSVGNRLPTEIIYTQNRTNSVLFHNNNNTVCIAGNCKCPKSAGYNSYYKFHANIYLSILLLVGVYSL</sequence>
<evidence type="ECO:0000313" key="2">
    <source>
        <dbReference type="EMBL" id="KAH0535817.1"/>
    </source>
</evidence>
<organism evidence="2 3">
    <name type="scientific">Cotesia glomerata</name>
    <name type="common">Lepidopteran parasitic wasp</name>
    <name type="synonym">Apanteles glomeratus</name>
    <dbReference type="NCBI Taxonomy" id="32391"/>
    <lineage>
        <taxon>Eukaryota</taxon>
        <taxon>Metazoa</taxon>
        <taxon>Ecdysozoa</taxon>
        <taxon>Arthropoda</taxon>
        <taxon>Hexapoda</taxon>
        <taxon>Insecta</taxon>
        <taxon>Pterygota</taxon>
        <taxon>Neoptera</taxon>
        <taxon>Endopterygota</taxon>
        <taxon>Hymenoptera</taxon>
        <taxon>Apocrita</taxon>
        <taxon>Ichneumonoidea</taxon>
        <taxon>Braconidae</taxon>
        <taxon>Microgastrinae</taxon>
        <taxon>Cotesia</taxon>
    </lineage>
</organism>
<dbReference type="AlphaFoldDB" id="A0AAV7HZ22"/>
<keyword evidence="1" id="KW-0732">Signal</keyword>